<protein>
    <submittedName>
        <fullName evidence="7">Energy-coupling factor transporter transmembrane protein EcfT</fullName>
    </submittedName>
</protein>
<keyword evidence="5 6" id="KW-0472">Membrane</keyword>
<comment type="caution">
    <text evidence="7">The sequence shown here is derived from an EMBL/GenBank/DDBJ whole genome shotgun (WGS) entry which is preliminary data.</text>
</comment>
<evidence type="ECO:0000256" key="2">
    <source>
        <dbReference type="ARBA" id="ARBA00008564"/>
    </source>
</evidence>
<name>A0AAQ0HED1_PARVE</name>
<reference evidence="7 8" key="1">
    <citation type="submission" date="2018-08" db="EMBL/GenBank/DDBJ databases">
        <title>Genomic Encyclopedia of Archaeal and Bacterial Type Strains, Phase II (KMG-II): from individual species to whole genera.</title>
        <authorList>
            <person name="Goeker M."/>
        </authorList>
    </citation>
    <scope>NUCLEOTIDE SEQUENCE [LARGE SCALE GENOMIC DNA]</scope>
    <source>
        <strain evidence="7 8">DSM 582</strain>
    </source>
</reference>
<comment type="subcellular location">
    <subcellularLocation>
        <location evidence="1">Membrane</location>
        <topology evidence="1">Multi-pass membrane protein</topology>
    </subcellularLocation>
</comment>
<dbReference type="CDD" id="cd16914">
    <property type="entry name" value="EcfT"/>
    <property type="match status" value="1"/>
</dbReference>
<dbReference type="AlphaFoldDB" id="A0AAQ0HED1"/>
<organism evidence="7 8">
    <name type="scientific">Paracoccus versutus</name>
    <name type="common">Thiobacillus versutus</name>
    <dbReference type="NCBI Taxonomy" id="34007"/>
    <lineage>
        <taxon>Bacteria</taxon>
        <taxon>Pseudomonadati</taxon>
        <taxon>Pseudomonadota</taxon>
        <taxon>Alphaproteobacteria</taxon>
        <taxon>Rhodobacterales</taxon>
        <taxon>Paracoccaceae</taxon>
        <taxon>Paracoccus</taxon>
    </lineage>
</organism>
<feature type="transmembrane region" description="Helical" evidence="6">
    <location>
        <begin position="60"/>
        <end position="79"/>
    </location>
</feature>
<evidence type="ECO:0000256" key="1">
    <source>
        <dbReference type="ARBA" id="ARBA00004141"/>
    </source>
</evidence>
<comment type="similarity">
    <text evidence="2">Belongs to the CbiQ family.</text>
</comment>
<keyword evidence="4 6" id="KW-1133">Transmembrane helix</keyword>
<dbReference type="Proteomes" id="UP000256794">
    <property type="component" value="Unassembled WGS sequence"/>
</dbReference>
<dbReference type="EMBL" id="QUMX01000036">
    <property type="protein sequence ID" value="REG35244.1"/>
    <property type="molecule type" value="Genomic_DNA"/>
</dbReference>
<evidence type="ECO:0000313" key="7">
    <source>
        <dbReference type="EMBL" id="REG35244.1"/>
    </source>
</evidence>
<dbReference type="GO" id="GO:0005886">
    <property type="term" value="C:plasma membrane"/>
    <property type="evidence" value="ECO:0007669"/>
    <property type="project" value="UniProtKB-ARBA"/>
</dbReference>
<evidence type="ECO:0000256" key="6">
    <source>
        <dbReference type="SAM" id="Phobius"/>
    </source>
</evidence>
<keyword evidence="8" id="KW-1185">Reference proteome</keyword>
<gene>
    <name evidence="7" type="ORF">ATH84_10365</name>
</gene>
<dbReference type="Pfam" id="PF02361">
    <property type="entry name" value="CbiQ"/>
    <property type="match status" value="1"/>
</dbReference>
<evidence type="ECO:0000256" key="3">
    <source>
        <dbReference type="ARBA" id="ARBA00022692"/>
    </source>
</evidence>
<sequence>MAAVPGPPRRLHPVTRLALCLPVLALLPVGGPVALAFATLACLPVAAASGLGCFVLRRMALLLLPVALALALVHGLLIARGPATVLGPVAIYPAGLAHAGMILLRLAALLAAGLMIVGSTTPGELADGLEDKGLPSGIAYLLTAPLSLAQGLALEGAALRDALQLRGLPLSGSPRQRLRAISHIAIALIRLQLVEAAPRAQMLEARGFRSQPCRTLLAPPPDTPGQYRLRLASALLAACILILGMLA</sequence>
<evidence type="ECO:0000256" key="5">
    <source>
        <dbReference type="ARBA" id="ARBA00023136"/>
    </source>
</evidence>
<keyword evidence="3 6" id="KW-0812">Transmembrane</keyword>
<proteinExistence type="inferred from homology"/>
<dbReference type="InterPro" id="IPR003339">
    <property type="entry name" value="ABC/ECF_trnsptr_transmembrane"/>
</dbReference>
<evidence type="ECO:0000256" key="4">
    <source>
        <dbReference type="ARBA" id="ARBA00022989"/>
    </source>
</evidence>
<feature type="transmembrane region" description="Helical" evidence="6">
    <location>
        <begin position="91"/>
        <end position="117"/>
    </location>
</feature>
<evidence type="ECO:0000313" key="8">
    <source>
        <dbReference type="Proteomes" id="UP000256794"/>
    </source>
</evidence>
<accession>A0AAQ0HED1</accession>